<dbReference type="InterPro" id="IPR006274">
    <property type="entry name" value="CarbamoylP_synth_ssu"/>
</dbReference>
<dbReference type="Gene3D" id="3.40.50.880">
    <property type="match status" value="1"/>
</dbReference>
<dbReference type="GeneID" id="96998556"/>
<dbReference type="InterPro" id="IPR050472">
    <property type="entry name" value="Anth_synth/Amidotransfase"/>
</dbReference>
<dbReference type="InterPro" id="IPR029062">
    <property type="entry name" value="Class_I_gatase-like"/>
</dbReference>
<evidence type="ECO:0000259" key="7">
    <source>
        <dbReference type="SMART" id="SM01097"/>
    </source>
</evidence>
<comment type="catalytic activity">
    <reaction evidence="6">
        <text>hydrogencarbonate + L-glutamine + 2 ATP + H2O = carbamoyl phosphate + L-glutamate + 2 ADP + phosphate + 2 H(+)</text>
        <dbReference type="Rhea" id="RHEA:18633"/>
        <dbReference type="ChEBI" id="CHEBI:15377"/>
        <dbReference type="ChEBI" id="CHEBI:15378"/>
        <dbReference type="ChEBI" id="CHEBI:17544"/>
        <dbReference type="ChEBI" id="CHEBI:29985"/>
        <dbReference type="ChEBI" id="CHEBI:30616"/>
        <dbReference type="ChEBI" id="CHEBI:43474"/>
        <dbReference type="ChEBI" id="CHEBI:58228"/>
        <dbReference type="ChEBI" id="CHEBI:58359"/>
        <dbReference type="ChEBI" id="CHEBI:456216"/>
        <dbReference type="EC" id="6.3.5.5"/>
    </reaction>
</comment>
<dbReference type="OrthoDB" id="9804328at2"/>
<evidence type="ECO:0000256" key="4">
    <source>
        <dbReference type="ARBA" id="ARBA00022962"/>
    </source>
</evidence>
<dbReference type="SUPFAM" id="SSF52317">
    <property type="entry name" value="Class I glutamine amidotransferase-like"/>
    <property type="match status" value="1"/>
</dbReference>
<dbReference type="SUPFAM" id="SSF52021">
    <property type="entry name" value="Carbamoyl phosphate synthetase, small subunit N-terminal domain"/>
    <property type="match status" value="1"/>
</dbReference>
<dbReference type="Pfam" id="PF00117">
    <property type="entry name" value="GATase"/>
    <property type="match status" value="1"/>
</dbReference>
<comment type="similarity">
    <text evidence="2">Belongs to the CarA family.</text>
</comment>
<dbReference type="HOGENOM" id="CLU_035901_2_1_9"/>
<feature type="domain" description="Carbamoyl-phosphate synthase small subunit N-terminal" evidence="7">
    <location>
        <begin position="3"/>
        <end position="133"/>
    </location>
</feature>
<dbReference type="GO" id="GO:0004088">
    <property type="term" value="F:carbamoyl-phosphate synthase (glutamine-hydrolyzing) activity"/>
    <property type="evidence" value="ECO:0007669"/>
    <property type="project" value="UniProtKB-EC"/>
</dbReference>
<comment type="caution">
    <text evidence="8">The sequence shown here is derived from an EMBL/GenBank/DDBJ whole genome shotgun (WGS) entry which is preliminary data.</text>
</comment>
<dbReference type="GO" id="GO:0006541">
    <property type="term" value="P:glutamine metabolic process"/>
    <property type="evidence" value="ECO:0007669"/>
    <property type="project" value="InterPro"/>
</dbReference>
<dbReference type="Gene3D" id="3.50.30.20">
    <property type="entry name" value="Carbamoyl-phosphate synthase small subunit, N-terminal domain"/>
    <property type="match status" value="1"/>
</dbReference>
<comment type="pathway">
    <text evidence="1">Amino-acid biosynthesis; L-arginine biosynthesis; carbamoyl phosphate from bicarbonate: step 1/1.</text>
</comment>
<dbReference type="InterPro" id="IPR017926">
    <property type="entry name" value="GATASE"/>
</dbReference>
<evidence type="ECO:0000256" key="3">
    <source>
        <dbReference type="ARBA" id="ARBA00012738"/>
    </source>
</evidence>
<dbReference type="SMART" id="SM01097">
    <property type="entry name" value="CPSase_sm_chain"/>
    <property type="match status" value="1"/>
</dbReference>
<evidence type="ECO:0000256" key="2">
    <source>
        <dbReference type="ARBA" id="ARBA00007800"/>
    </source>
</evidence>
<dbReference type="Pfam" id="PF00988">
    <property type="entry name" value="CPSase_sm_chain"/>
    <property type="match status" value="1"/>
</dbReference>
<protein>
    <recommendedName>
        <fullName evidence="3">carbamoyl-phosphate synthase (glutamine-hydrolyzing)</fullName>
        <ecNumber evidence="3">6.3.5.5</ecNumber>
    </recommendedName>
    <alternativeName>
        <fullName evidence="5">Arginine-specific carbamoyl phosphate synthetase, glutamine chain</fullName>
    </alternativeName>
</protein>
<dbReference type="InterPro" id="IPR002474">
    <property type="entry name" value="CarbamoylP_synth_ssu_N"/>
</dbReference>
<dbReference type="AlphaFoldDB" id="H3NMI5"/>
<evidence type="ECO:0000256" key="6">
    <source>
        <dbReference type="ARBA" id="ARBA00048816"/>
    </source>
</evidence>
<dbReference type="STRING" id="883114.HMPREF9709_00546"/>
<dbReference type="PANTHER" id="PTHR43418">
    <property type="entry name" value="MULTIFUNCTIONAL TRYPTOPHAN BIOSYNTHESIS PROTEIN-RELATED"/>
    <property type="match status" value="1"/>
</dbReference>
<evidence type="ECO:0000313" key="9">
    <source>
        <dbReference type="Proteomes" id="UP000004191"/>
    </source>
</evidence>
<dbReference type="EMBL" id="AGEI01000015">
    <property type="protein sequence ID" value="EHR35019.1"/>
    <property type="molecule type" value="Genomic_DNA"/>
</dbReference>
<dbReference type="PATRIC" id="fig|883114.3.peg.541"/>
<dbReference type="InterPro" id="IPR036480">
    <property type="entry name" value="CarbP_synth_ssu_N_sf"/>
</dbReference>
<keyword evidence="9" id="KW-1185">Reference proteome</keyword>
<dbReference type="PANTHER" id="PTHR43418:SF7">
    <property type="entry name" value="CARBAMOYL-PHOSPHATE SYNTHASE SMALL CHAIN"/>
    <property type="match status" value="1"/>
</dbReference>
<proteinExistence type="inferred from homology"/>
<accession>H3NMI5</accession>
<dbReference type="NCBIfam" id="NF009475">
    <property type="entry name" value="PRK12838.1"/>
    <property type="match status" value="1"/>
</dbReference>
<dbReference type="PRINTS" id="PR00099">
    <property type="entry name" value="CPSGATASE"/>
</dbReference>
<sequence length="371" mass="41844">MEKLRYLVLEDGKVFEGKAFGSDNFTIGELVSNSSMTGYQEILSDNSYVGKIINLTYPMIGSYGITREGFENTNPYIFGLIVGEYTQVPSNWKSEMTFDEYLKLKNIPAIEGIDTRMLSKIINKNHCIKATFTDSIENVEEIVKELKEYKSDENYTDLVSIKKPFRIPNNGEKIVVIDLGASDLVVRELNFRGKDITIVPYNFTSEEIMRIHPKGIVISNGPGNLKQLYQLIESVKRMIGKLPIFGIGLGHQVIALASGADIKLLDKAQRGSNYPVKNIENNHIENVVKNNHLTVDEKSLENTGLEITHIDVNVGNIEGLKDDSKMINSIQYQPYYIASEKVDSAFEKFYNNINEVMKEECLENSEGEINA</sequence>
<dbReference type="eggNOG" id="COG0505">
    <property type="taxonomic scope" value="Bacteria"/>
</dbReference>
<dbReference type="Proteomes" id="UP000004191">
    <property type="component" value="Unassembled WGS sequence"/>
</dbReference>
<dbReference type="NCBIfam" id="TIGR01368">
    <property type="entry name" value="CPSaseIIsmall"/>
    <property type="match status" value="1"/>
</dbReference>
<dbReference type="EC" id="6.3.5.5" evidence="3"/>
<dbReference type="GO" id="GO:0006207">
    <property type="term" value="P:'de novo' pyrimidine nucleobase biosynthetic process"/>
    <property type="evidence" value="ECO:0007669"/>
    <property type="project" value="InterPro"/>
</dbReference>
<name>H3NMI5_9FIRM</name>
<evidence type="ECO:0000256" key="1">
    <source>
        <dbReference type="ARBA" id="ARBA00005077"/>
    </source>
</evidence>
<organism evidence="8 9">
    <name type="scientific">Helcococcus kunzii ATCC 51366</name>
    <dbReference type="NCBI Taxonomy" id="883114"/>
    <lineage>
        <taxon>Bacteria</taxon>
        <taxon>Bacillati</taxon>
        <taxon>Bacillota</taxon>
        <taxon>Tissierellia</taxon>
        <taxon>Tissierellales</taxon>
        <taxon>Peptoniphilaceae</taxon>
        <taxon>Helcococcus</taxon>
    </lineage>
</organism>
<evidence type="ECO:0000313" key="8">
    <source>
        <dbReference type="EMBL" id="EHR35019.1"/>
    </source>
</evidence>
<reference evidence="8 9" key="1">
    <citation type="submission" date="2012-01" db="EMBL/GenBank/DDBJ databases">
        <title>The Genome Sequence of Helcococcus kunzii ATCC 51366.</title>
        <authorList>
            <consortium name="The Broad Institute Genome Sequencing Platform"/>
            <person name="Earl A."/>
            <person name="Ward D."/>
            <person name="Feldgarden M."/>
            <person name="Gevers D."/>
            <person name="Huys G."/>
            <person name="Young S.K."/>
            <person name="Zeng Q."/>
            <person name="Gargeya S."/>
            <person name="Fitzgerald M."/>
            <person name="Haas B."/>
            <person name="Abouelleil A."/>
            <person name="Alvarado L."/>
            <person name="Arachchi H.M."/>
            <person name="Berlin A."/>
            <person name="Chapman S.B."/>
            <person name="Gearin G."/>
            <person name="Goldberg J."/>
            <person name="Griggs A."/>
            <person name="Gujja S."/>
            <person name="Hansen M."/>
            <person name="Heiman D."/>
            <person name="Howarth C."/>
            <person name="Larimer J."/>
            <person name="Lui A."/>
            <person name="MacDonald P.J.P."/>
            <person name="McCowen C."/>
            <person name="Montmayeur A."/>
            <person name="Murphy C."/>
            <person name="Neiman D."/>
            <person name="Pearson M."/>
            <person name="Priest M."/>
            <person name="Roberts A."/>
            <person name="Saif S."/>
            <person name="Shea T."/>
            <person name="Sisk P."/>
            <person name="Stolte C."/>
            <person name="Sykes S."/>
            <person name="Wortman J."/>
            <person name="Nusbaum C."/>
            <person name="Birren B."/>
        </authorList>
    </citation>
    <scope>NUCLEOTIDE SEQUENCE [LARGE SCALE GENOMIC DNA]</scope>
    <source>
        <strain evidence="8 9">ATCC 51366</strain>
    </source>
</reference>
<keyword evidence="4" id="KW-0315">Glutamine amidotransferase</keyword>
<gene>
    <name evidence="8" type="ORF">HMPREF9709_00546</name>
</gene>
<dbReference type="PROSITE" id="PS51273">
    <property type="entry name" value="GATASE_TYPE_1"/>
    <property type="match status" value="1"/>
</dbReference>
<dbReference type="RefSeq" id="WP_005397741.1">
    <property type="nucleotide sequence ID" value="NZ_JH601088.1"/>
</dbReference>
<evidence type="ECO:0000256" key="5">
    <source>
        <dbReference type="ARBA" id="ARBA00044340"/>
    </source>
</evidence>